<dbReference type="Pfam" id="PF11951">
    <property type="entry name" value="Fungal_trans_2"/>
    <property type="match status" value="1"/>
</dbReference>
<accession>A0AAD4GV90</accession>
<organism evidence="7 8">
    <name type="scientific">Aspergillus nanangensis</name>
    <dbReference type="NCBI Taxonomy" id="2582783"/>
    <lineage>
        <taxon>Eukaryota</taxon>
        <taxon>Fungi</taxon>
        <taxon>Dikarya</taxon>
        <taxon>Ascomycota</taxon>
        <taxon>Pezizomycotina</taxon>
        <taxon>Eurotiomycetes</taxon>
        <taxon>Eurotiomycetidae</taxon>
        <taxon>Eurotiales</taxon>
        <taxon>Aspergillaceae</taxon>
        <taxon>Aspergillus</taxon>
        <taxon>Aspergillus subgen. Circumdati</taxon>
    </lineage>
</organism>
<gene>
    <name evidence="7" type="ORF">FE257_005936</name>
</gene>
<keyword evidence="8" id="KW-1185">Reference proteome</keyword>
<reference evidence="7" key="2">
    <citation type="submission" date="2020-02" db="EMBL/GenBank/DDBJ databases">
        <authorList>
            <person name="Gilchrist C.L.M."/>
            <person name="Chooi Y.-H."/>
        </authorList>
    </citation>
    <scope>NUCLEOTIDE SEQUENCE</scope>
    <source>
        <strain evidence="7">MST-FP2251</strain>
    </source>
</reference>
<dbReference type="PANTHER" id="PTHR36206">
    <property type="entry name" value="ASPERCRYPTIN BIOSYNTHESIS CLUSTER-SPECIFIC TRANSCRIPTION REGULATOR ATNN-RELATED"/>
    <property type="match status" value="1"/>
</dbReference>
<evidence type="ECO:0008006" key="9">
    <source>
        <dbReference type="Google" id="ProtNLM"/>
    </source>
</evidence>
<evidence type="ECO:0000256" key="2">
    <source>
        <dbReference type="ARBA" id="ARBA00022833"/>
    </source>
</evidence>
<dbReference type="InterPro" id="IPR021858">
    <property type="entry name" value="Fun_TF"/>
</dbReference>
<dbReference type="InterPro" id="IPR052360">
    <property type="entry name" value="Transcr_Regulatory_Proteins"/>
</dbReference>
<dbReference type="GO" id="GO:0046872">
    <property type="term" value="F:metal ion binding"/>
    <property type="evidence" value="ECO:0007669"/>
    <property type="project" value="UniProtKB-KW"/>
</dbReference>
<dbReference type="AlphaFoldDB" id="A0AAD4GV90"/>
<dbReference type="GO" id="GO:0003677">
    <property type="term" value="F:DNA binding"/>
    <property type="evidence" value="ECO:0007669"/>
    <property type="project" value="UniProtKB-KW"/>
</dbReference>
<name>A0AAD4GV90_ASPNN</name>
<keyword evidence="6" id="KW-0539">Nucleus</keyword>
<evidence type="ECO:0000256" key="1">
    <source>
        <dbReference type="ARBA" id="ARBA00022723"/>
    </source>
</evidence>
<evidence type="ECO:0000256" key="5">
    <source>
        <dbReference type="ARBA" id="ARBA00023163"/>
    </source>
</evidence>
<keyword evidence="4" id="KW-0238">DNA-binding</keyword>
<keyword evidence="3" id="KW-0805">Transcription regulation</keyword>
<dbReference type="EMBL" id="VCAU01000026">
    <property type="protein sequence ID" value="KAF9890531.1"/>
    <property type="molecule type" value="Genomic_DNA"/>
</dbReference>
<keyword evidence="2" id="KW-0862">Zinc</keyword>
<evidence type="ECO:0000256" key="3">
    <source>
        <dbReference type="ARBA" id="ARBA00023015"/>
    </source>
</evidence>
<evidence type="ECO:0000256" key="6">
    <source>
        <dbReference type="ARBA" id="ARBA00023242"/>
    </source>
</evidence>
<sequence length="517" mass="58261">MSTPLRELTPVTPATLPGEERALDFFFNHAAYRLAGFFEASFWTGISLQLSLSEPAIRQALAAIGSLYEQEASPSRRSTTLKQSNVHPTLSLHLYNKSIQSVIQKTRDPTATPIVVMATILFASYEFLRADATAASTHITNGVNLLQRWRDHNGEHSKGLAWPQRYSSFQSHFMETELAPILSLFSVNSSQFAPGPHRRIVLNGVDDRGLVFIASEFRNIREARVAFTDLVTANVGIFERIESGLKKGELPTADSLAVFRDMQSCIHRWKINFEALCQEHQQVWDAKDMNAAIALRIMWHSAILGIRSYLVQEESDWDAYRADYEELVQLAECLLARPADNHDIFANALSVDFGLIFPLHGAAWKCRWPDLRRRGLHLLTRVSKREWLLDADQYDTIFTRIMELEEASLGVTRGISQQANVLVPEYARIHDFYCEAVPYSAQWGHQVAITFVSKPQGPDGPWHFMTERIPVGVSSSGGVVLPSNLISCKSWETPRATDPEKWMALKSLMFGGRLEGE</sequence>
<evidence type="ECO:0000313" key="8">
    <source>
        <dbReference type="Proteomes" id="UP001194746"/>
    </source>
</evidence>
<evidence type="ECO:0000256" key="4">
    <source>
        <dbReference type="ARBA" id="ARBA00023125"/>
    </source>
</evidence>
<dbReference type="Proteomes" id="UP001194746">
    <property type="component" value="Unassembled WGS sequence"/>
</dbReference>
<comment type="caution">
    <text evidence="7">The sequence shown here is derived from an EMBL/GenBank/DDBJ whole genome shotgun (WGS) entry which is preliminary data.</text>
</comment>
<proteinExistence type="predicted"/>
<protein>
    <recommendedName>
        <fullName evidence="9">C6 zinc finger domain protein</fullName>
    </recommendedName>
</protein>
<reference evidence="7" key="1">
    <citation type="journal article" date="2019" name="Beilstein J. Org. Chem.">
        <title>Nanangenines: drimane sesquiterpenoids as the dominant metabolite cohort of a novel Australian fungus, Aspergillus nanangensis.</title>
        <authorList>
            <person name="Lacey H.J."/>
            <person name="Gilchrist C.L.M."/>
            <person name="Crombie A."/>
            <person name="Kalaitzis J.A."/>
            <person name="Vuong D."/>
            <person name="Rutledge P.J."/>
            <person name="Turner P."/>
            <person name="Pitt J.I."/>
            <person name="Lacey E."/>
            <person name="Chooi Y.H."/>
            <person name="Piggott A.M."/>
        </authorList>
    </citation>
    <scope>NUCLEOTIDE SEQUENCE</scope>
    <source>
        <strain evidence="7">MST-FP2251</strain>
    </source>
</reference>
<keyword evidence="5" id="KW-0804">Transcription</keyword>
<keyword evidence="1" id="KW-0479">Metal-binding</keyword>
<evidence type="ECO:0000313" key="7">
    <source>
        <dbReference type="EMBL" id="KAF9890531.1"/>
    </source>
</evidence>
<dbReference type="PANTHER" id="PTHR36206:SF12">
    <property type="entry name" value="ASPERCRYPTIN BIOSYNTHESIS CLUSTER-SPECIFIC TRANSCRIPTION REGULATOR ATNN-RELATED"/>
    <property type="match status" value="1"/>
</dbReference>